<evidence type="ECO:0000256" key="6">
    <source>
        <dbReference type="ARBA" id="ARBA00022840"/>
    </source>
</evidence>
<keyword evidence="11" id="KW-1185">Reference proteome</keyword>
<dbReference type="PROSITE" id="PS50893">
    <property type="entry name" value="ABC_TRANSPORTER_2"/>
    <property type="match status" value="1"/>
</dbReference>
<dbReference type="SUPFAM" id="SSF52540">
    <property type="entry name" value="P-loop containing nucleoside triphosphate hydrolases"/>
    <property type="match status" value="1"/>
</dbReference>
<gene>
    <name evidence="10" type="ORF">QOZ94_000020</name>
</gene>
<dbReference type="InterPro" id="IPR017871">
    <property type="entry name" value="ABC_transporter-like_CS"/>
</dbReference>
<evidence type="ECO:0000256" key="1">
    <source>
        <dbReference type="ARBA" id="ARBA00004202"/>
    </source>
</evidence>
<proteinExistence type="inferred from homology"/>
<comment type="subcellular location">
    <subcellularLocation>
        <location evidence="1">Cell membrane</location>
        <topology evidence="1">Peripheral membrane protein</topology>
    </subcellularLocation>
</comment>
<evidence type="ECO:0000256" key="7">
    <source>
        <dbReference type="ARBA" id="ARBA00022970"/>
    </source>
</evidence>
<keyword evidence="3" id="KW-0813">Transport</keyword>
<dbReference type="InterPro" id="IPR030679">
    <property type="entry name" value="ABC_ATPase_HisP-typ"/>
</dbReference>
<dbReference type="PROSITE" id="PS00211">
    <property type="entry name" value="ABC_TRANSPORTER_1"/>
    <property type="match status" value="1"/>
</dbReference>
<comment type="caution">
    <text evidence="10">The sequence shown here is derived from an EMBL/GenBank/DDBJ whole genome shotgun (WGS) entry which is preliminary data.</text>
</comment>
<dbReference type="GO" id="GO:0005524">
    <property type="term" value="F:ATP binding"/>
    <property type="evidence" value="ECO:0007669"/>
    <property type="project" value="UniProtKB-KW"/>
</dbReference>
<organism evidence="10 11">
    <name type="scientific">Xanthobacter agilis</name>
    <dbReference type="NCBI Taxonomy" id="47492"/>
    <lineage>
        <taxon>Bacteria</taxon>
        <taxon>Pseudomonadati</taxon>
        <taxon>Pseudomonadota</taxon>
        <taxon>Alphaproteobacteria</taxon>
        <taxon>Hyphomicrobiales</taxon>
        <taxon>Xanthobacteraceae</taxon>
        <taxon>Xanthobacter</taxon>
    </lineage>
</organism>
<dbReference type="InterPro" id="IPR003593">
    <property type="entry name" value="AAA+_ATPase"/>
</dbReference>
<name>A0ABU0L868_XANAG</name>
<dbReference type="Gene3D" id="3.40.50.300">
    <property type="entry name" value="P-loop containing nucleotide triphosphate hydrolases"/>
    <property type="match status" value="1"/>
</dbReference>
<comment type="similarity">
    <text evidence="2">Belongs to the ABC transporter superfamily.</text>
</comment>
<dbReference type="CDD" id="cd03262">
    <property type="entry name" value="ABC_HisP_GlnQ"/>
    <property type="match status" value="1"/>
</dbReference>
<evidence type="ECO:0000313" key="11">
    <source>
        <dbReference type="Proteomes" id="UP001241747"/>
    </source>
</evidence>
<dbReference type="RefSeq" id="WP_237346113.1">
    <property type="nucleotide sequence ID" value="NZ_JABWGX010000015.1"/>
</dbReference>
<evidence type="ECO:0000256" key="2">
    <source>
        <dbReference type="ARBA" id="ARBA00005417"/>
    </source>
</evidence>
<feature type="domain" description="ABC transporter" evidence="9">
    <location>
        <begin position="4"/>
        <end position="238"/>
    </location>
</feature>
<sequence length="242" mass="26092">MSLVSIRDVRKSYGAQEVLKGVSLDTGRGDVVAIIGRSGSGKSTLLRCINGLETYQSGSITVDGMAVGDGKTDLRTLRRHVGMVFQQFNLFPHLTAGENIMLAPTVVVKEQKGEARAVAESLLEKVGLAGKFDAYPSQLSGGQQQRVAIARALAMRPTVLLCDEITSALDPELVNEVLKVVERLASEGMTLILVTHEMRFARDVGTKLVFMHQGRVHEEGPPKALFGQPATPELAQFIGVQP</sequence>
<evidence type="ECO:0000256" key="4">
    <source>
        <dbReference type="ARBA" id="ARBA00022475"/>
    </source>
</evidence>
<keyword evidence="6 10" id="KW-0067">ATP-binding</keyword>
<dbReference type="PANTHER" id="PTHR43166">
    <property type="entry name" value="AMINO ACID IMPORT ATP-BINDING PROTEIN"/>
    <property type="match status" value="1"/>
</dbReference>
<dbReference type="Proteomes" id="UP001241747">
    <property type="component" value="Unassembled WGS sequence"/>
</dbReference>
<keyword evidence="8" id="KW-0472">Membrane</keyword>
<evidence type="ECO:0000256" key="3">
    <source>
        <dbReference type="ARBA" id="ARBA00022448"/>
    </source>
</evidence>
<dbReference type="PANTHER" id="PTHR43166:SF9">
    <property type="entry name" value="GLUTAMATE_ASPARTATE IMPORT ATP-BINDING PROTEIN GLTL"/>
    <property type="match status" value="1"/>
</dbReference>
<dbReference type="EMBL" id="JAUSVY010000001">
    <property type="protein sequence ID" value="MDQ0503250.1"/>
    <property type="molecule type" value="Genomic_DNA"/>
</dbReference>
<dbReference type="InterPro" id="IPR027417">
    <property type="entry name" value="P-loop_NTPase"/>
</dbReference>
<dbReference type="PIRSF" id="PIRSF039085">
    <property type="entry name" value="ABC_ATPase_HisP"/>
    <property type="match status" value="1"/>
</dbReference>
<evidence type="ECO:0000256" key="5">
    <source>
        <dbReference type="ARBA" id="ARBA00022741"/>
    </source>
</evidence>
<reference evidence="10 11" key="1">
    <citation type="submission" date="2023-07" db="EMBL/GenBank/DDBJ databases">
        <title>Genomic Encyclopedia of Type Strains, Phase IV (KMG-IV): sequencing the most valuable type-strain genomes for metagenomic binning, comparative biology and taxonomic classification.</title>
        <authorList>
            <person name="Goeker M."/>
        </authorList>
    </citation>
    <scope>NUCLEOTIDE SEQUENCE [LARGE SCALE GENOMIC DNA]</scope>
    <source>
        <strain evidence="10 11">DSM 3770</strain>
    </source>
</reference>
<keyword evidence="5" id="KW-0547">Nucleotide-binding</keyword>
<evidence type="ECO:0000259" key="9">
    <source>
        <dbReference type="PROSITE" id="PS50893"/>
    </source>
</evidence>
<dbReference type="Pfam" id="PF00005">
    <property type="entry name" value="ABC_tran"/>
    <property type="match status" value="1"/>
</dbReference>
<dbReference type="InterPro" id="IPR050086">
    <property type="entry name" value="MetN_ABC_transporter-like"/>
</dbReference>
<keyword evidence="7" id="KW-0029">Amino-acid transport</keyword>
<keyword evidence="4" id="KW-1003">Cell membrane</keyword>
<accession>A0ABU0L868</accession>
<protein>
    <submittedName>
        <fullName evidence="10">Polar amino acid transport system ATP-binding protein</fullName>
    </submittedName>
</protein>
<dbReference type="InterPro" id="IPR003439">
    <property type="entry name" value="ABC_transporter-like_ATP-bd"/>
</dbReference>
<evidence type="ECO:0000313" key="10">
    <source>
        <dbReference type="EMBL" id="MDQ0503250.1"/>
    </source>
</evidence>
<evidence type="ECO:0000256" key="8">
    <source>
        <dbReference type="ARBA" id="ARBA00023136"/>
    </source>
</evidence>
<dbReference type="SMART" id="SM00382">
    <property type="entry name" value="AAA"/>
    <property type="match status" value="1"/>
</dbReference>